<dbReference type="AlphaFoldDB" id="M3AMC6"/>
<dbReference type="GeneID" id="19333985"/>
<evidence type="ECO:0000313" key="2">
    <source>
        <dbReference type="Proteomes" id="UP000016932"/>
    </source>
</evidence>
<dbReference type="VEuPathDB" id="FungiDB:MYCFIDRAFT_178735"/>
<gene>
    <name evidence="1" type="ORF">MYCFIDRAFT_178735</name>
</gene>
<dbReference type="EMBL" id="KB446563">
    <property type="protein sequence ID" value="EME78617.1"/>
    <property type="molecule type" value="Genomic_DNA"/>
</dbReference>
<dbReference type="Proteomes" id="UP000016932">
    <property type="component" value="Unassembled WGS sequence"/>
</dbReference>
<keyword evidence="2" id="KW-1185">Reference proteome</keyword>
<evidence type="ECO:0000313" key="1">
    <source>
        <dbReference type="EMBL" id="EME78617.1"/>
    </source>
</evidence>
<sequence length="145" mass="16033">MQINLSFLSPLSPPPSLPYTSSSTGIFMPSIQPFLSSSSTNIDSPESPVIPKKIPFCWTCRENIEKKNKETLMMSMPKPNHNQSKQGVSQRKFFASHPGNTCSKKKSFSFQGSSLLGSKSVNIVGLVILNVRNTFEYRSRDASVS</sequence>
<dbReference type="KEGG" id="pfj:MYCFIDRAFT_178735"/>
<organism evidence="1 2">
    <name type="scientific">Pseudocercospora fijiensis (strain CIRAD86)</name>
    <name type="common">Black leaf streak disease fungus</name>
    <name type="synonym">Mycosphaerella fijiensis</name>
    <dbReference type="NCBI Taxonomy" id="383855"/>
    <lineage>
        <taxon>Eukaryota</taxon>
        <taxon>Fungi</taxon>
        <taxon>Dikarya</taxon>
        <taxon>Ascomycota</taxon>
        <taxon>Pezizomycotina</taxon>
        <taxon>Dothideomycetes</taxon>
        <taxon>Dothideomycetidae</taxon>
        <taxon>Mycosphaerellales</taxon>
        <taxon>Mycosphaerellaceae</taxon>
        <taxon>Pseudocercospora</taxon>
    </lineage>
</organism>
<dbReference type="OrthoDB" id="4152802at2759"/>
<dbReference type="RefSeq" id="XP_007930957.1">
    <property type="nucleotide sequence ID" value="XM_007932766.1"/>
</dbReference>
<reference evidence="1 2" key="1">
    <citation type="journal article" date="2012" name="PLoS Pathog.">
        <title>Diverse lifestyles and strategies of plant pathogenesis encoded in the genomes of eighteen Dothideomycetes fungi.</title>
        <authorList>
            <person name="Ohm R.A."/>
            <person name="Feau N."/>
            <person name="Henrissat B."/>
            <person name="Schoch C.L."/>
            <person name="Horwitz B.A."/>
            <person name="Barry K.W."/>
            <person name="Condon B.J."/>
            <person name="Copeland A.C."/>
            <person name="Dhillon B."/>
            <person name="Glaser F."/>
            <person name="Hesse C.N."/>
            <person name="Kosti I."/>
            <person name="LaButti K."/>
            <person name="Lindquist E.A."/>
            <person name="Lucas S."/>
            <person name="Salamov A.A."/>
            <person name="Bradshaw R.E."/>
            <person name="Ciuffetti L."/>
            <person name="Hamelin R.C."/>
            <person name="Kema G.H.J."/>
            <person name="Lawrence C."/>
            <person name="Scott J.A."/>
            <person name="Spatafora J.W."/>
            <person name="Turgeon B.G."/>
            <person name="de Wit P.J.G.M."/>
            <person name="Zhong S."/>
            <person name="Goodwin S.B."/>
            <person name="Grigoriev I.V."/>
        </authorList>
    </citation>
    <scope>NUCLEOTIDE SEQUENCE [LARGE SCALE GENOMIC DNA]</scope>
    <source>
        <strain evidence="1 2">CIRAD86</strain>
    </source>
</reference>
<accession>M3AMC6</accession>
<dbReference type="HOGENOM" id="CLU_1787666_0_0_1"/>
<name>M3AMC6_PSEFD</name>
<protein>
    <submittedName>
        <fullName evidence="1">Uncharacterized protein</fullName>
    </submittedName>
</protein>
<proteinExistence type="predicted"/>